<protein>
    <submittedName>
        <fullName evidence="1">Uncharacterized protein</fullName>
    </submittedName>
</protein>
<accession>A0A2H4J8M9</accession>
<evidence type="ECO:0000313" key="1">
    <source>
        <dbReference type="EMBL" id="ASN71612.1"/>
    </source>
</evidence>
<sequence>MKIGSIIIKVQNPANNKRQFFVSSKKLYNLLDPESTYKTFVETNIVWSRLRENIDYHYNERFETYNLSISSVQAILILENTERSWQFFNELSDLINSGFKTV</sequence>
<dbReference type="Proteomes" id="UP000887440">
    <property type="component" value="Segment"/>
</dbReference>
<reference evidence="1 2" key="1">
    <citation type="submission" date="2017-06" db="EMBL/GenBank/DDBJ databases">
        <title>Novel phages from South African skin metaviromes.</title>
        <authorList>
            <person name="van Zyl L.J."/>
            <person name="Abrahams Y."/>
            <person name="Stander E.A."/>
            <person name="Kirby B.M."/>
            <person name="Clavaud C."/>
            <person name="Farcet C."/>
            <person name="Breton L."/>
            <person name="Trindade M.I."/>
        </authorList>
    </citation>
    <scope>NUCLEOTIDE SEQUENCE [LARGE SCALE GENOMIC DNA]</scope>
</reference>
<name>A0A2H4J8M9_9CAUD</name>
<proteinExistence type="predicted"/>
<evidence type="ECO:0000313" key="2">
    <source>
        <dbReference type="Proteomes" id="UP000887440"/>
    </source>
</evidence>
<gene>
    <name evidence="1" type="ORF">2F1_11</name>
</gene>
<organism evidence="1 2">
    <name type="scientific">Uncultured Caudovirales phage clone 2F_1</name>
    <dbReference type="NCBI Taxonomy" id="2992576"/>
    <lineage>
        <taxon>Viruses</taxon>
        <taxon>Duplodnaviria</taxon>
        <taxon>Heunggongvirae</taxon>
        <taxon>Uroviricota</taxon>
        <taxon>Caudoviricetes</taxon>
        <taxon>Peduoviridae</taxon>
        <taxon>Bracchivirus</taxon>
        <taxon>Bracchivirus U2F1</taxon>
    </lineage>
</organism>
<keyword evidence="2" id="KW-1185">Reference proteome</keyword>
<dbReference type="EMBL" id="MF417929">
    <property type="protein sequence ID" value="ASN71612.1"/>
    <property type="molecule type" value="Genomic_DNA"/>
</dbReference>